<evidence type="ECO:0000256" key="6">
    <source>
        <dbReference type="ARBA" id="ARBA00022692"/>
    </source>
</evidence>
<dbReference type="InterPro" id="IPR051617">
    <property type="entry name" value="UNC-93-like_regulator"/>
</dbReference>
<comment type="subcellular location">
    <subcellularLocation>
        <location evidence="1">Membrane</location>
        <topology evidence="1">Multi-pass membrane protein</topology>
    </subcellularLocation>
    <subcellularLocation>
        <location evidence="2">Mitochondrion outer membrane</location>
        <topology evidence="2">Single-pass membrane protein</topology>
    </subcellularLocation>
</comment>
<evidence type="ECO:0000256" key="17">
    <source>
        <dbReference type="SAM" id="Phobius"/>
    </source>
</evidence>
<feature type="transmembrane region" description="Helical" evidence="17">
    <location>
        <begin position="148"/>
        <end position="169"/>
    </location>
</feature>
<evidence type="ECO:0000256" key="5">
    <source>
        <dbReference type="ARBA" id="ARBA00022448"/>
    </source>
</evidence>
<feature type="transmembrane region" description="Helical" evidence="17">
    <location>
        <begin position="64"/>
        <end position="84"/>
    </location>
</feature>
<proteinExistence type="inferred from homology"/>
<evidence type="ECO:0000256" key="15">
    <source>
        <dbReference type="ARBA" id="ARBA00040302"/>
    </source>
</evidence>
<dbReference type="EMBL" id="KL363389">
    <property type="protein sequence ID" value="KFD46180.1"/>
    <property type="molecule type" value="Genomic_DNA"/>
</dbReference>
<feature type="transmembrane region" description="Helical" evidence="17">
    <location>
        <begin position="21"/>
        <end position="44"/>
    </location>
</feature>
<sequence length="574" mass="62582">MLALCSRCYKHSLFPIFQLSFSFYLILTAFQSCSVIQQSVLHYIASQNGTAGALDSHAGYNSLAIIYGVLTACNLFASPIVLLLTAKWSMVLGAITNVLYLASFLYIRNEVLYTASAVLGFGSSLLWVGQGNYITLASNKASVGRNGAIVWAIFQFSLPTGGLFLYSQFLNSSGDIDPNSVRVIFIAFTCMSAMGALILALLKPVRGENVAESLLECGSEQEFPSVANAAITTVRSRISIFNEAKETLKMLKHSKMLLLCVVFLYSGMLLTFWSGVYGTCISFTSQFTTPTKLLLAWNVVFVGIGETSGAFVVSLLSKKIESYGRPAVVIFGASLNVAAFFLIFLMLPSASPFAPTNDLSYLLPSDYVALLCSMLLGFGDSCWNTQIYATLGKQYAEESTRAFSLFKLVQVSVNVFPLFLLLVSSKRFLSVNYLCLRLHAVSLSTCFTDIKMNSLNVGTGSGKSINASEDVDDLDETFVERLIGLTEMFPGRLRKFARRCGSAAWNSSAALFNFARSATWFIVTTTTIMLLPIAIEKERLDFEQMHLMQQKQILFGPSAALAASGRSPSSGSHV</sequence>
<comment type="similarity">
    <text evidence="3">Belongs to the unc-93 family.</text>
</comment>
<feature type="transmembrane region" description="Helical" evidence="17">
    <location>
        <begin position="367"/>
        <end position="391"/>
    </location>
</feature>
<feature type="transmembrane region" description="Helical" evidence="17">
    <location>
        <begin position="181"/>
        <end position="202"/>
    </location>
</feature>
<dbReference type="Pfam" id="PF05978">
    <property type="entry name" value="UNC-93"/>
    <property type="match status" value="1"/>
</dbReference>
<keyword evidence="12 17" id="KW-0472">Membrane</keyword>
<evidence type="ECO:0000256" key="2">
    <source>
        <dbReference type="ARBA" id="ARBA00004572"/>
    </source>
</evidence>
<dbReference type="InterPro" id="IPR036259">
    <property type="entry name" value="MFS_trans_sf"/>
</dbReference>
<dbReference type="PROSITE" id="PS51257">
    <property type="entry name" value="PROKAR_LIPOPROTEIN"/>
    <property type="match status" value="1"/>
</dbReference>
<evidence type="ECO:0000256" key="12">
    <source>
        <dbReference type="ARBA" id="ARBA00023136"/>
    </source>
</evidence>
<feature type="transmembrane region" description="Helical" evidence="17">
    <location>
        <begin position="295"/>
        <end position="316"/>
    </location>
</feature>
<organism evidence="18 19">
    <name type="scientific">Trichuris suis</name>
    <name type="common">pig whipworm</name>
    <dbReference type="NCBI Taxonomy" id="68888"/>
    <lineage>
        <taxon>Eukaryota</taxon>
        <taxon>Metazoa</taxon>
        <taxon>Ecdysozoa</taxon>
        <taxon>Nematoda</taxon>
        <taxon>Enoplea</taxon>
        <taxon>Dorylaimia</taxon>
        <taxon>Trichinellida</taxon>
        <taxon>Trichuridae</taxon>
        <taxon>Trichuris</taxon>
    </lineage>
</organism>
<evidence type="ECO:0000313" key="19">
    <source>
        <dbReference type="Proteomes" id="UP000030764"/>
    </source>
</evidence>
<evidence type="ECO:0000256" key="13">
    <source>
        <dbReference type="ARBA" id="ARBA00023170"/>
    </source>
</evidence>
<keyword evidence="11" id="KW-0496">Mitochondrion</keyword>
<evidence type="ECO:0000256" key="1">
    <source>
        <dbReference type="ARBA" id="ARBA00004141"/>
    </source>
</evidence>
<keyword evidence="9 17" id="KW-1133">Transmembrane helix</keyword>
<keyword evidence="8" id="KW-0653">Protein transport</keyword>
<dbReference type="Pfam" id="PF04281">
    <property type="entry name" value="Tom22"/>
    <property type="match status" value="1"/>
</dbReference>
<keyword evidence="14" id="KW-0325">Glycoprotein</keyword>
<keyword evidence="10" id="KW-0811">Translocation</keyword>
<reference evidence="18 19" key="1">
    <citation type="journal article" date="2014" name="Nat. Genet.">
        <title>Genome and transcriptome of the porcine whipworm Trichuris suis.</title>
        <authorList>
            <person name="Jex A.R."/>
            <person name="Nejsum P."/>
            <person name="Schwarz E.M."/>
            <person name="Hu L."/>
            <person name="Young N.D."/>
            <person name="Hall R.S."/>
            <person name="Korhonen P.K."/>
            <person name="Liao S."/>
            <person name="Thamsborg S."/>
            <person name="Xia J."/>
            <person name="Xu P."/>
            <person name="Wang S."/>
            <person name="Scheerlinck J.P."/>
            <person name="Hofmann A."/>
            <person name="Sternberg P.W."/>
            <person name="Wang J."/>
            <person name="Gasser R.B."/>
        </authorList>
    </citation>
    <scope>NUCLEOTIDE SEQUENCE [LARGE SCALE GENOMIC DNA]</scope>
    <source>
        <strain evidence="18">DCEP-RM93M</strain>
    </source>
</reference>
<feature type="transmembrane region" description="Helical" evidence="17">
    <location>
        <begin position="91"/>
        <end position="107"/>
    </location>
</feature>
<dbReference type="SUPFAM" id="SSF103473">
    <property type="entry name" value="MFS general substrate transporter"/>
    <property type="match status" value="1"/>
</dbReference>
<name>A0A085LMI4_9BILA</name>
<dbReference type="GO" id="GO:0005741">
    <property type="term" value="C:mitochondrial outer membrane"/>
    <property type="evidence" value="ECO:0007669"/>
    <property type="project" value="UniProtKB-SubCell"/>
</dbReference>
<feature type="transmembrane region" description="Helical" evidence="17">
    <location>
        <begin position="328"/>
        <end position="347"/>
    </location>
</feature>
<keyword evidence="5" id="KW-0813">Transport</keyword>
<feature type="transmembrane region" description="Helical" evidence="17">
    <location>
        <begin position="403"/>
        <end position="423"/>
    </location>
</feature>
<evidence type="ECO:0000256" key="3">
    <source>
        <dbReference type="ARBA" id="ARBA00009172"/>
    </source>
</evidence>
<keyword evidence="6 17" id="KW-0812">Transmembrane</keyword>
<dbReference type="AlphaFoldDB" id="A0A085LMI4"/>
<evidence type="ECO:0000256" key="9">
    <source>
        <dbReference type="ARBA" id="ARBA00022989"/>
    </source>
</evidence>
<dbReference type="Gene3D" id="1.20.1250.20">
    <property type="entry name" value="MFS general substrate transporter like domains"/>
    <property type="match status" value="1"/>
</dbReference>
<keyword evidence="13" id="KW-0675">Receptor</keyword>
<accession>A0A085LMI4</accession>
<gene>
    <name evidence="18" type="ORF">M513_12954</name>
</gene>
<comment type="similarity">
    <text evidence="4">Belongs to the Tom22 family.</text>
</comment>
<dbReference type="Proteomes" id="UP000030764">
    <property type="component" value="Unassembled WGS sequence"/>
</dbReference>
<dbReference type="PANTHER" id="PTHR23294">
    <property type="entry name" value="ET TRANSLATION PRODUCT-RELATED"/>
    <property type="match status" value="1"/>
</dbReference>
<evidence type="ECO:0000256" key="8">
    <source>
        <dbReference type="ARBA" id="ARBA00022927"/>
    </source>
</evidence>
<dbReference type="PANTHER" id="PTHR23294:SF0">
    <property type="entry name" value="UNC93-LIKE PROTEIN MFSD11"/>
    <property type="match status" value="1"/>
</dbReference>
<feature type="non-terminal residue" evidence="18">
    <location>
        <position position="574"/>
    </location>
</feature>
<evidence type="ECO:0000256" key="4">
    <source>
        <dbReference type="ARBA" id="ARBA00009874"/>
    </source>
</evidence>
<feature type="transmembrane region" description="Helical" evidence="17">
    <location>
        <begin position="113"/>
        <end position="136"/>
    </location>
</feature>
<dbReference type="InterPro" id="IPR010291">
    <property type="entry name" value="Ion_channel_UNC-93"/>
</dbReference>
<keyword evidence="19" id="KW-1185">Reference proteome</keyword>
<evidence type="ECO:0000256" key="14">
    <source>
        <dbReference type="ARBA" id="ARBA00023180"/>
    </source>
</evidence>
<evidence type="ECO:0000256" key="11">
    <source>
        <dbReference type="ARBA" id="ARBA00023128"/>
    </source>
</evidence>
<feature type="transmembrane region" description="Helical" evidence="17">
    <location>
        <begin position="256"/>
        <end position="275"/>
    </location>
</feature>
<evidence type="ECO:0000256" key="10">
    <source>
        <dbReference type="ARBA" id="ARBA00023010"/>
    </source>
</evidence>
<feature type="transmembrane region" description="Helical" evidence="17">
    <location>
        <begin position="517"/>
        <end position="535"/>
    </location>
</feature>
<protein>
    <recommendedName>
        <fullName evidence="15">UNC93-like protein MFSD11</fullName>
    </recommendedName>
    <alternativeName>
        <fullName evidence="16">Major facilitator superfamily domain-containing protein 11</fullName>
    </alternativeName>
</protein>
<dbReference type="InterPro" id="IPR005683">
    <property type="entry name" value="Tom22"/>
</dbReference>
<evidence type="ECO:0000256" key="7">
    <source>
        <dbReference type="ARBA" id="ARBA00022787"/>
    </source>
</evidence>
<keyword evidence="7" id="KW-1000">Mitochondrion outer membrane</keyword>
<evidence type="ECO:0000256" key="16">
    <source>
        <dbReference type="ARBA" id="ARBA00041910"/>
    </source>
</evidence>
<evidence type="ECO:0000313" key="18">
    <source>
        <dbReference type="EMBL" id="KFD46180.1"/>
    </source>
</evidence>
<dbReference type="CDD" id="cd22884">
    <property type="entry name" value="TOM22"/>
    <property type="match status" value="1"/>
</dbReference>
<dbReference type="GO" id="GO:0006886">
    <property type="term" value="P:intracellular protein transport"/>
    <property type="evidence" value="ECO:0007669"/>
    <property type="project" value="InterPro"/>
</dbReference>